<reference evidence="3 4" key="1">
    <citation type="journal article" date="2024" name="Nat. Commun.">
        <title>Phylogenomics reveals the evolutionary origins of lichenization in chlorophyte algae.</title>
        <authorList>
            <person name="Puginier C."/>
            <person name="Libourel C."/>
            <person name="Otte J."/>
            <person name="Skaloud P."/>
            <person name="Haon M."/>
            <person name="Grisel S."/>
            <person name="Petersen M."/>
            <person name="Berrin J.G."/>
            <person name="Delaux P.M."/>
            <person name="Dal Grande F."/>
            <person name="Keller J."/>
        </authorList>
    </citation>
    <scope>NUCLEOTIDE SEQUENCE [LARGE SCALE GENOMIC DNA]</scope>
    <source>
        <strain evidence="3 4">SAG 2145</strain>
    </source>
</reference>
<dbReference type="PANTHER" id="PTHR24559:SF444">
    <property type="entry name" value="REVERSE TRANSCRIPTASE DOMAIN-CONTAINING PROTEIN"/>
    <property type="match status" value="1"/>
</dbReference>
<sequence length="964" mass="107298">MDGFRVCILRDGLRLAYRVYGINPSTLYLQYSATKISNIGSWVRSEAYEALITAILLAAQEKNKDEELEKITISADNPFLPGYGALVREANTVLNPVYSPQTTGQPSTSGNALENNVSGGIGPLKQETQDVDAFQKALSGRQDAKDRYRQAADSKPQPNLLATVMHNPLTQQPIKQVHAAAATANDDDSDDVSVASQQIDDARALRMFNDQERAKASQRRDVIDKTIRFQPGLTYLHDFIEVTSGLLQSKHFLEDKEKAQLLVHMLDNSVKDKLKGDARIINSSHPAQVFELLRNTYPVNQQQLSTELAGITQGIKQDAAPFIDGIKAKYIMHGVPLPTMHSQYLTMHLKFNTKFSQHMQNYDNQVTFDRQKNKQPAAQDEASGSDPEQHDHAQSEEEYESFQEQDVDSADESETDDIDLLQAFPIQLSVMQPQTLDSRDDSSPMVIFTIAKSDFIVTHDLQLNYKLGVADMGVPGEEWIGMGSNPGRQTIDIAWKSKVKKFQPFAPMANILREQAITNAVSAMNIDKDELISEFAAQGGEDFQVNYLSQNGLPSVELVVMSCPNASMRKRLDHVTKSAIKHASRDAGRFQTSNPSDNTHPPSPSSTSTQWSTPPPPDKAEQEKPTPTVSPDIHDTFRMLQKVMPGKRLAESQMLDLAAVLSKHHEAFATSSKDYGKVTGDYSMKHSIDTAGAKAVSQKPYRHSRFEEDFLKKLIAELQACGLIRPSVSPWMSPVVLVKKKDGSLRMCIDFRRLNAVTALDPYQLPRVDDLTDRMNDCQYFTSIDVLSVFWNMPMEEEDIPKTGFSTSFGNYEWTRMPFGLVNASASFQRLMDKLTKDPENAAAYIDDVFVFTATWEEHLTALDQTLGRMVKAGLKCKLAKCAFAGDSVKCLGHTVTKHGVTIDEDKLQAVKDLPVPSDKTGVGQIEELYDPNTPLTYSSRDMYLNDELMDCLRAGGGDILFAP</sequence>
<dbReference type="InterPro" id="IPR053134">
    <property type="entry name" value="RNA-dir_DNA_polymerase"/>
</dbReference>
<dbReference type="SUPFAM" id="SSF56672">
    <property type="entry name" value="DNA/RNA polymerases"/>
    <property type="match status" value="1"/>
</dbReference>
<evidence type="ECO:0000313" key="4">
    <source>
        <dbReference type="Proteomes" id="UP001438707"/>
    </source>
</evidence>
<feature type="region of interest" description="Disordered" evidence="1">
    <location>
        <begin position="576"/>
        <end position="632"/>
    </location>
</feature>
<feature type="region of interest" description="Disordered" evidence="1">
    <location>
        <begin position="371"/>
        <end position="415"/>
    </location>
</feature>
<organism evidence="3 4">
    <name type="scientific">Apatococcus lobatus</name>
    <dbReference type="NCBI Taxonomy" id="904363"/>
    <lineage>
        <taxon>Eukaryota</taxon>
        <taxon>Viridiplantae</taxon>
        <taxon>Chlorophyta</taxon>
        <taxon>core chlorophytes</taxon>
        <taxon>Trebouxiophyceae</taxon>
        <taxon>Chlorellales</taxon>
        <taxon>Chlorellaceae</taxon>
        <taxon>Apatococcus</taxon>
    </lineage>
</organism>
<dbReference type="Proteomes" id="UP001438707">
    <property type="component" value="Unassembled WGS sequence"/>
</dbReference>
<dbReference type="Pfam" id="PF00078">
    <property type="entry name" value="RVT_1"/>
    <property type="match status" value="1"/>
</dbReference>
<keyword evidence="4" id="KW-1185">Reference proteome</keyword>
<name>A0AAW1QMT1_9CHLO</name>
<dbReference type="InterPro" id="IPR043502">
    <property type="entry name" value="DNA/RNA_pol_sf"/>
</dbReference>
<protein>
    <recommendedName>
        <fullName evidence="2">Reverse transcriptase domain-containing protein</fullName>
    </recommendedName>
</protein>
<comment type="caution">
    <text evidence="3">The sequence shown here is derived from an EMBL/GenBank/DDBJ whole genome shotgun (WGS) entry which is preliminary data.</text>
</comment>
<dbReference type="Gene3D" id="3.30.70.270">
    <property type="match status" value="1"/>
</dbReference>
<feature type="domain" description="Reverse transcriptase" evidence="2">
    <location>
        <begin position="738"/>
        <end position="896"/>
    </location>
</feature>
<proteinExistence type="predicted"/>
<evidence type="ECO:0000313" key="3">
    <source>
        <dbReference type="EMBL" id="KAK9822743.1"/>
    </source>
</evidence>
<dbReference type="InterPro" id="IPR043128">
    <property type="entry name" value="Rev_trsase/Diguanyl_cyclase"/>
</dbReference>
<accession>A0AAW1QMT1</accession>
<dbReference type="EMBL" id="JALJOS010000030">
    <property type="protein sequence ID" value="KAK9822743.1"/>
    <property type="molecule type" value="Genomic_DNA"/>
</dbReference>
<feature type="compositionally biased region" description="Acidic residues" evidence="1">
    <location>
        <begin position="396"/>
        <end position="415"/>
    </location>
</feature>
<evidence type="ECO:0000256" key="1">
    <source>
        <dbReference type="SAM" id="MobiDB-lite"/>
    </source>
</evidence>
<gene>
    <name evidence="3" type="ORF">WJX74_002548</name>
</gene>
<feature type="compositionally biased region" description="Low complexity" evidence="1">
    <location>
        <begin position="592"/>
        <end position="612"/>
    </location>
</feature>
<dbReference type="CDD" id="cd01647">
    <property type="entry name" value="RT_LTR"/>
    <property type="match status" value="1"/>
</dbReference>
<dbReference type="PANTHER" id="PTHR24559">
    <property type="entry name" value="TRANSPOSON TY3-I GAG-POL POLYPROTEIN"/>
    <property type="match status" value="1"/>
</dbReference>
<dbReference type="Gene3D" id="3.10.10.10">
    <property type="entry name" value="HIV Type 1 Reverse Transcriptase, subunit A, domain 1"/>
    <property type="match status" value="1"/>
</dbReference>
<dbReference type="AlphaFoldDB" id="A0AAW1QMT1"/>
<evidence type="ECO:0000259" key="2">
    <source>
        <dbReference type="Pfam" id="PF00078"/>
    </source>
</evidence>
<dbReference type="InterPro" id="IPR000477">
    <property type="entry name" value="RT_dom"/>
</dbReference>